<dbReference type="InterPro" id="IPR001202">
    <property type="entry name" value="WW_dom"/>
</dbReference>
<dbReference type="KEGG" id="pco:PHACADRAFT_204280"/>
<dbReference type="CDD" id="cd00201">
    <property type="entry name" value="WW"/>
    <property type="match status" value="1"/>
</dbReference>
<dbReference type="SMART" id="SM00535">
    <property type="entry name" value="RIBOc"/>
    <property type="match status" value="1"/>
</dbReference>
<dbReference type="InParanoid" id="K5XDL8"/>
<name>K5XDL8_PHACS</name>
<feature type="compositionally biased region" description="Polar residues" evidence="1">
    <location>
        <begin position="226"/>
        <end position="240"/>
    </location>
</feature>
<feature type="domain" description="RNase III" evidence="3">
    <location>
        <begin position="18"/>
        <end position="132"/>
    </location>
</feature>
<evidence type="ECO:0000259" key="2">
    <source>
        <dbReference type="PROSITE" id="PS50020"/>
    </source>
</evidence>
<evidence type="ECO:0000313" key="4">
    <source>
        <dbReference type="EMBL" id="EKM61127.1"/>
    </source>
</evidence>
<sequence length="396" mass="43950">MNHERSNKLRAAIETAVYRAIFDDTSFTIDLPKLTLELWERVSIRTPDNMNENERLEFLGDSLMDASIAIALYKIVPEGTPHKYTVILSVLHANRTFCHLARKMKIDYGGADTKNIGDVFETIVGAYYTEKGFEAVHAWAIRIYEPLVREASIAFDECQRKLDRNCAEDLPAPLGKGKARARGQSSAAQHKRTTSRSSARERSLAEGPAASDSRPVAQSVGERTTAETLNHAQTSSTGHDTPSGWHDNDETGQHAFSPYLPPDGSDDEPLPDFWEKVPLPDGKVLFVDHRTHITTWKDPRRVQTPSPPPLREVPAAWRARPTAGSDLDDEGSRTGPLGSDVVAFPDLVREGYTAGFIPPENLSSDALPEFWELRQGLDGKTYYIDHIDATFIPASS</sequence>
<dbReference type="PROSITE" id="PS00517">
    <property type="entry name" value="RNASE_3_1"/>
    <property type="match status" value="1"/>
</dbReference>
<dbReference type="GO" id="GO:0006396">
    <property type="term" value="P:RNA processing"/>
    <property type="evidence" value="ECO:0007669"/>
    <property type="project" value="InterPro"/>
</dbReference>
<dbReference type="Pfam" id="PF00636">
    <property type="entry name" value="Ribonuclease_3"/>
    <property type="match status" value="1"/>
</dbReference>
<keyword evidence="5" id="KW-1185">Reference proteome</keyword>
<gene>
    <name evidence="4" type="ORF">PHACADRAFT_204280</name>
</gene>
<evidence type="ECO:0008006" key="6">
    <source>
        <dbReference type="Google" id="ProtNLM"/>
    </source>
</evidence>
<evidence type="ECO:0000313" key="5">
    <source>
        <dbReference type="Proteomes" id="UP000008370"/>
    </source>
</evidence>
<dbReference type="PROSITE" id="PS50020">
    <property type="entry name" value="WW_DOMAIN_2"/>
    <property type="match status" value="1"/>
</dbReference>
<evidence type="ECO:0000259" key="3">
    <source>
        <dbReference type="PROSITE" id="PS50142"/>
    </source>
</evidence>
<protein>
    <recommendedName>
        <fullName evidence="6">WW domain-containing protein</fullName>
    </recommendedName>
</protein>
<dbReference type="STRING" id="650164.K5XDL8"/>
<dbReference type="CDD" id="cd00593">
    <property type="entry name" value="RIBOc"/>
    <property type="match status" value="1"/>
</dbReference>
<dbReference type="EMBL" id="JH930468">
    <property type="protein sequence ID" value="EKM61127.1"/>
    <property type="molecule type" value="Genomic_DNA"/>
</dbReference>
<dbReference type="InterPro" id="IPR000999">
    <property type="entry name" value="RNase_III_dom"/>
</dbReference>
<feature type="domain" description="WW" evidence="2">
    <location>
        <begin position="268"/>
        <end position="301"/>
    </location>
</feature>
<reference evidence="4 5" key="1">
    <citation type="journal article" date="2012" name="BMC Genomics">
        <title>Comparative genomics of the white-rot fungi, Phanerochaete carnosa and P. chrysosporium, to elucidate the genetic basis of the distinct wood types they colonize.</title>
        <authorList>
            <person name="Suzuki H."/>
            <person name="MacDonald J."/>
            <person name="Syed K."/>
            <person name="Salamov A."/>
            <person name="Hori C."/>
            <person name="Aerts A."/>
            <person name="Henrissat B."/>
            <person name="Wiebenga A."/>
            <person name="vanKuyk P.A."/>
            <person name="Barry K."/>
            <person name="Lindquist E."/>
            <person name="LaButti K."/>
            <person name="Lapidus A."/>
            <person name="Lucas S."/>
            <person name="Coutinho P."/>
            <person name="Gong Y."/>
            <person name="Samejima M."/>
            <person name="Mahadevan R."/>
            <person name="Abou-Zaid M."/>
            <person name="de Vries R.P."/>
            <person name="Igarashi K."/>
            <person name="Yadav J.S."/>
            <person name="Grigoriev I.V."/>
            <person name="Master E.R."/>
        </authorList>
    </citation>
    <scope>NUCLEOTIDE SEQUENCE [LARGE SCALE GENOMIC DNA]</scope>
    <source>
        <strain evidence="4 5">HHB-10118-sp</strain>
    </source>
</reference>
<dbReference type="SUPFAM" id="SSF69065">
    <property type="entry name" value="RNase III domain-like"/>
    <property type="match status" value="1"/>
</dbReference>
<dbReference type="SMART" id="SM00456">
    <property type="entry name" value="WW"/>
    <property type="match status" value="1"/>
</dbReference>
<dbReference type="InterPro" id="IPR036389">
    <property type="entry name" value="RNase_III_sf"/>
</dbReference>
<evidence type="ECO:0000256" key="1">
    <source>
        <dbReference type="SAM" id="MobiDB-lite"/>
    </source>
</evidence>
<dbReference type="Gene3D" id="1.10.1520.10">
    <property type="entry name" value="Ribonuclease III domain"/>
    <property type="match status" value="1"/>
</dbReference>
<dbReference type="InterPro" id="IPR036020">
    <property type="entry name" value="WW_dom_sf"/>
</dbReference>
<dbReference type="AlphaFoldDB" id="K5XDL8"/>
<dbReference type="Gene3D" id="2.20.70.10">
    <property type="match status" value="1"/>
</dbReference>
<dbReference type="OrthoDB" id="416741at2759"/>
<dbReference type="SUPFAM" id="SSF51045">
    <property type="entry name" value="WW domain"/>
    <property type="match status" value="2"/>
</dbReference>
<dbReference type="GeneID" id="18912265"/>
<feature type="region of interest" description="Disordered" evidence="1">
    <location>
        <begin position="299"/>
        <end position="338"/>
    </location>
</feature>
<feature type="region of interest" description="Disordered" evidence="1">
    <location>
        <begin position="170"/>
        <end position="275"/>
    </location>
</feature>
<dbReference type="HOGENOM" id="CLU_585388_0_0_1"/>
<organism evidence="4 5">
    <name type="scientific">Phanerochaete carnosa (strain HHB-10118-sp)</name>
    <name type="common">White-rot fungus</name>
    <name type="synonym">Peniophora carnosa</name>
    <dbReference type="NCBI Taxonomy" id="650164"/>
    <lineage>
        <taxon>Eukaryota</taxon>
        <taxon>Fungi</taxon>
        <taxon>Dikarya</taxon>
        <taxon>Basidiomycota</taxon>
        <taxon>Agaricomycotina</taxon>
        <taxon>Agaricomycetes</taxon>
        <taxon>Polyporales</taxon>
        <taxon>Phanerochaetaceae</taxon>
        <taxon>Phanerochaete</taxon>
    </lineage>
</organism>
<dbReference type="GO" id="GO:0004525">
    <property type="term" value="F:ribonuclease III activity"/>
    <property type="evidence" value="ECO:0007669"/>
    <property type="project" value="InterPro"/>
</dbReference>
<dbReference type="PROSITE" id="PS50142">
    <property type="entry name" value="RNASE_3_2"/>
    <property type="match status" value="1"/>
</dbReference>
<proteinExistence type="predicted"/>
<accession>K5XDL8</accession>
<dbReference type="Proteomes" id="UP000008370">
    <property type="component" value="Unassembled WGS sequence"/>
</dbReference>
<dbReference type="RefSeq" id="XP_007390561.1">
    <property type="nucleotide sequence ID" value="XM_007390499.1"/>
</dbReference>